<comment type="caution">
    <text evidence="1">The sequence shown here is derived from an EMBL/GenBank/DDBJ whole genome shotgun (WGS) entry which is preliminary data.</text>
</comment>
<reference evidence="1 2" key="1">
    <citation type="submission" date="2024-09" db="EMBL/GenBank/DDBJ databases">
        <authorList>
            <person name="Sun Q."/>
            <person name="Mori K."/>
        </authorList>
    </citation>
    <scope>NUCLEOTIDE SEQUENCE [LARGE SCALE GENOMIC DNA]</scope>
    <source>
        <strain evidence="1 2">NCAIM B.02301</strain>
    </source>
</reference>
<evidence type="ECO:0000313" key="1">
    <source>
        <dbReference type="EMBL" id="MFC0559193.1"/>
    </source>
</evidence>
<organism evidence="1 2">
    <name type="scientific">Halalkalibacter alkalisediminis</name>
    <dbReference type="NCBI Taxonomy" id="935616"/>
    <lineage>
        <taxon>Bacteria</taxon>
        <taxon>Bacillati</taxon>
        <taxon>Bacillota</taxon>
        <taxon>Bacilli</taxon>
        <taxon>Bacillales</taxon>
        <taxon>Bacillaceae</taxon>
        <taxon>Halalkalibacter</taxon>
    </lineage>
</organism>
<dbReference type="EMBL" id="JBHLTR010000012">
    <property type="protein sequence ID" value="MFC0559193.1"/>
    <property type="molecule type" value="Genomic_DNA"/>
</dbReference>
<keyword evidence="2" id="KW-1185">Reference proteome</keyword>
<protein>
    <submittedName>
        <fullName evidence="1">Uncharacterized protein</fullName>
    </submittedName>
</protein>
<sequence>MFLKLNLYDEKNNEEIQVAQLFADDQTEVKYWVQPPTSIKTEEDIRNVVKRVMEMMGD</sequence>
<dbReference type="Proteomes" id="UP001589833">
    <property type="component" value="Unassembled WGS sequence"/>
</dbReference>
<evidence type="ECO:0000313" key="2">
    <source>
        <dbReference type="Proteomes" id="UP001589833"/>
    </source>
</evidence>
<name>A0ABV6NGD1_9BACI</name>
<proteinExistence type="predicted"/>
<accession>A0ABV6NGD1</accession>
<gene>
    <name evidence="1" type="ORF">ACFFH4_09035</name>
</gene>